<comment type="caution">
    <text evidence="7">The sequence shown here is derived from an EMBL/GenBank/DDBJ whole genome shotgun (WGS) entry which is preliminary data.</text>
</comment>
<feature type="domain" description="O-antigen ligase-related" evidence="6">
    <location>
        <begin position="238"/>
        <end position="398"/>
    </location>
</feature>
<protein>
    <recommendedName>
        <fullName evidence="6">O-antigen ligase-related domain-containing protein</fullName>
    </recommendedName>
</protein>
<evidence type="ECO:0000256" key="2">
    <source>
        <dbReference type="ARBA" id="ARBA00022692"/>
    </source>
</evidence>
<feature type="transmembrane region" description="Helical" evidence="5">
    <location>
        <begin position="91"/>
        <end position="111"/>
    </location>
</feature>
<feature type="transmembrane region" description="Helical" evidence="5">
    <location>
        <begin position="194"/>
        <end position="213"/>
    </location>
</feature>
<feature type="transmembrane region" description="Helical" evidence="5">
    <location>
        <begin position="385"/>
        <end position="406"/>
    </location>
</feature>
<evidence type="ECO:0000259" key="6">
    <source>
        <dbReference type="Pfam" id="PF04932"/>
    </source>
</evidence>
<reference evidence="8" key="1">
    <citation type="submission" date="2018-02" db="EMBL/GenBank/DDBJ databases">
        <authorList>
            <person name="O'Hara-Hanley K."/>
            <person name="Soby S."/>
        </authorList>
    </citation>
    <scope>NUCLEOTIDE SEQUENCE [LARGE SCALE GENOMIC DNA]</scope>
    <source>
        <strain evidence="8">MWU14-2602</strain>
    </source>
</reference>
<proteinExistence type="predicted"/>
<evidence type="ECO:0000313" key="8">
    <source>
        <dbReference type="Proteomes" id="UP000237082"/>
    </source>
</evidence>
<dbReference type="Proteomes" id="UP000237082">
    <property type="component" value="Unassembled WGS sequence"/>
</dbReference>
<accession>A0A2S5DCD5</accession>
<evidence type="ECO:0000256" key="4">
    <source>
        <dbReference type="ARBA" id="ARBA00023136"/>
    </source>
</evidence>
<feature type="transmembrane region" description="Helical" evidence="5">
    <location>
        <begin position="153"/>
        <end position="174"/>
    </location>
</feature>
<dbReference type="PANTHER" id="PTHR37422:SF13">
    <property type="entry name" value="LIPOPOLYSACCHARIDE BIOSYNTHESIS PROTEIN PA4999-RELATED"/>
    <property type="match status" value="1"/>
</dbReference>
<dbReference type="GO" id="GO:0016020">
    <property type="term" value="C:membrane"/>
    <property type="evidence" value="ECO:0007669"/>
    <property type="project" value="UniProtKB-SubCell"/>
</dbReference>
<feature type="transmembrane region" description="Helical" evidence="5">
    <location>
        <begin position="418"/>
        <end position="436"/>
    </location>
</feature>
<gene>
    <name evidence="7" type="ORF">C2I19_17280</name>
</gene>
<dbReference type="PANTHER" id="PTHR37422">
    <property type="entry name" value="TEICHURONIC ACID BIOSYNTHESIS PROTEIN TUAE"/>
    <property type="match status" value="1"/>
</dbReference>
<keyword evidence="2 5" id="KW-0812">Transmembrane</keyword>
<dbReference type="AlphaFoldDB" id="A0A2S5DCD5"/>
<evidence type="ECO:0000313" key="7">
    <source>
        <dbReference type="EMBL" id="POZ60746.1"/>
    </source>
</evidence>
<sequence>MRAPLRPPGWRLPAGIVHAGNRCAGCDSKSCRAIEMKLWFGLRPRDVLTLMLSLAFLTLASVPHTVALRYVLLLLMLSLGLPALRTLDKRLYPPLFALGLFLTYAILQAYFLSGWLERSWSEIQSQLLVGALWCVAGMLLFSRRLPLSILEAVILSGVALSTAELGHAIYQHWLTGSWPYMETFTTETKLELTFYLNAVLAFLATALCFGGAWRQRWLLRPSVLLLCIGLLVQVSLFAGARNGMIGMVYLSLSMLIVYLLFSKHKLSGPKVLLTGLSVILVVGGVAGYSYKKDPRNQVFVVSAKAGWNYTESQAWLRRGPLPKRTDGVQVDGSAYERIAWIHSGLDLIIERPLGYGFSRDAFSRALTEVGYPNGVGHSHSGFIDWGISLGVPGIFLWLCVAVVFIHFGCRAFVQENEILGLVLILLTTGYLGRMLIESVNKDHMLQLFLFMAGALMAEICTRSVQRAASPVQKIDE</sequence>
<keyword evidence="8" id="KW-1185">Reference proteome</keyword>
<evidence type="ECO:0000256" key="3">
    <source>
        <dbReference type="ARBA" id="ARBA00022989"/>
    </source>
</evidence>
<dbReference type="InterPro" id="IPR051533">
    <property type="entry name" value="WaaL-like"/>
</dbReference>
<dbReference type="Pfam" id="PF04932">
    <property type="entry name" value="Wzy_C"/>
    <property type="match status" value="1"/>
</dbReference>
<keyword evidence="3 5" id="KW-1133">Transmembrane helix</keyword>
<dbReference type="InterPro" id="IPR007016">
    <property type="entry name" value="O-antigen_ligase-rel_domated"/>
</dbReference>
<comment type="subcellular location">
    <subcellularLocation>
        <location evidence="1">Membrane</location>
        <topology evidence="1">Multi-pass membrane protein</topology>
    </subcellularLocation>
</comment>
<feature type="transmembrane region" description="Helical" evidence="5">
    <location>
        <begin position="123"/>
        <end position="141"/>
    </location>
</feature>
<evidence type="ECO:0000256" key="5">
    <source>
        <dbReference type="SAM" id="Phobius"/>
    </source>
</evidence>
<name>A0A2S5DCD5_9NEIS</name>
<feature type="transmembrane region" description="Helical" evidence="5">
    <location>
        <begin position="218"/>
        <end position="238"/>
    </location>
</feature>
<feature type="transmembrane region" description="Helical" evidence="5">
    <location>
        <begin position="244"/>
        <end position="261"/>
    </location>
</feature>
<keyword evidence="4 5" id="KW-0472">Membrane</keyword>
<dbReference type="EMBL" id="PQWB01000097">
    <property type="protein sequence ID" value="POZ60746.1"/>
    <property type="molecule type" value="Genomic_DNA"/>
</dbReference>
<evidence type="ECO:0000256" key="1">
    <source>
        <dbReference type="ARBA" id="ARBA00004141"/>
    </source>
</evidence>
<feature type="transmembrane region" description="Helical" evidence="5">
    <location>
        <begin position="68"/>
        <end position="84"/>
    </location>
</feature>
<organism evidence="7 8">
    <name type="scientific">Chromobacterium alticapitis</name>
    <dbReference type="NCBI Taxonomy" id="2073169"/>
    <lineage>
        <taxon>Bacteria</taxon>
        <taxon>Pseudomonadati</taxon>
        <taxon>Pseudomonadota</taxon>
        <taxon>Betaproteobacteria</taxon>
        <taxon>Neisseriales</taxon>
        <taxon>Chromobacteriaceae</taxon>
        <taxon>Chromobacterium</taxon>
    </lineage>
</organism>
<feature type="transmembrane region" description="Helical" evidence="5">
    <location>
        <begin position="273"/>
        <end position="290"/>
    </location>
</feature>